<keyword evidence="1" id="KW-0812">Transmembrane</keyword>
<sequence length="220" mass="24619">MAVDQKRRVRRVGLCVSCVCIGFAIATAIAVGVIGITTSQAPTGCAQPINDIMQIGSYQLIVDSWRKYIKVYHYGRNETVLATLKKRQWTVPYIYDLMDPNGISNSYVTSQTFQLGASLSSFDCSGTPIGYSIQAEVLSFRWTIKDTQSNIIAYTSQTGYVPVVYDVVDAKDPSIKYATLSRGELPWTDSWRLEVFKQLGSLDIRQYYFIMADTSFTGIH</sequence>
<feature type="transmembrane region" description="Helical" evidence="1">
    <location>
        <begin position="12"/>
        <end position="36"/>
    </location>
</feature>
<dbReference type="EMBL" id="JAOPGA020000489">
    <property type="protein sequence ID" value="KAL0478985.1"/>
    <property type="molecule type" value="Genomic_DNA"/>
</dbReference>
<protein>
    <submittedName>
        <fullName evidence="2">Uncharacterized protein</fullName>
    </submittedName>
</protein>
<dbReference type="Proteomes" id="UP001431209">
    <property type="component" value="Unassembled WGS sequence"/>
</dbReference>
<proteinExistence type="predicted"/>
<keyword evidence="1" id="KW-1133">Transmembrane helix</keyword>
<accession>A0AAW2YP30</accession>
<evidence type="ECO:0000256" key="1">
    <source>
        <dbReference type="SAM" id="Phobius"/>
    </source>
</evidence>
<dbReference type="AlphaFoldDB" id="A0AAW2YP30"/>
<organism evidence="2 3">
    <name type="scientific">Acrasis kona</name>
    <dbReference type="NCBI Taxonomy" id="1008807"/>
    <lineage>
        <taxon>Eukaryota</taxon>
        <taxon>Discoba</taxon>
        <taxon>Heterolobosea</taxon>
        <taxon>Tetramitia</taxon>
        <taxon>Eutetramitia</taxon>
        <taxon>Acrasidae</taxon>
        <taxon>Acrasis</taxon>
    </lineage>
</organism>
<name>A0AAW2YP30_9EUKA</name>
<comment type="caution">
    <text evidence="2">The sequence shown here is derived from an EMBL/GenBank/DDBJ whole genome shotgun (WGS) entry which is preliminary data.</text>
</comment>
<keyword evidence="3" id="KW-1185">Reference proteome</keyword>
<gene>
    <name evidence="2" type="ORF">AKO1_007862</name>
</gene>
<reference evidence="2 3" key="1">
    <citation type="submission" date="2024-03" db="EMBL/GenBank/DDBJ databases">
        <title>The Acrasis kona genome and developmental transcriptomes reveal deep origins of eukaryotic multicellular pathways.</title>
        <authorList>
            <person name="Sheikh S."/>
            <person name="Fu C.-J."/>
            <person name="Brown M.W."/>
            <person name="Baldauf S.L."/>
        </authorList>
    </citation>
    <scope>NUCLEOTIDE SEQUENCE [LARGE SCALE GENOMIC DNA]</scope>
    <source>
        <strain evidence="2 3">ATCC MYA-3509</strain>
    </source>
</reference>
<evidence type="ECO:0000313" key="2">
    <source>
        <dbReference type="EMBL" id="KAL0478985.1"/>
    </source>
</evidence>
<keyword evidence="1" id="KW-0472">Membrane</keyword>
<evidence type="ECO:0000313" key="3">
    <source>
        <dbReference type="Proteomes" id="UP001431209"/>
    </source>
</evidence>